<evidence type="ECO:0000313" key="2">
    <source>
        <dbReference type="Proteomes" id="UP001590950"/>
    </source>
</evidence>
<dbReference type="Proteomes" id="UP001590950">
    <property type="component" value="Unassembled WGS sequence"/>
</dbReference>
<reference evidence="1 2" key="1">
    <citation type="submission" date="2024-09" db="EMBL/GenBank/DDBJ databases">
        <title>Rethinking Asexuality: The Enigmatic Case of Functional Sexual Genes in Lepraria (Stereocaulaceae).</title>
        <authorList>
            <person name="Doellman M."/>
            <person name="Sun Y."/>
            <person name="Barcenas-Pena A."/>
            <person name="Lumbsch H.T."/>
            <person name="Grewe F."/>
        </authorList>
    </citation>
    <scope>NUCLEOTIDE SEQUENCE [LARGE SCALE GENOMIC DNA]</scope>
    <source>
        <strain evidence="1 2">Mercado 3170</strain>
    </source>
</reference>
<organism evidence="1 2">
    <name type="scientific">Stereocaulon virgatum</name>
    <dbReference type="NCBI Taxonomy" id="373712"/>
    <lineage>
        <taxon>Eukaryota</taxon>
        <taxon>Fungi</taxon>
        <taxon>Dikarya</taxon>
        <taxon>Ascomycota</taxon>
        <taxon>Pezizomycotina</taxon>
        <taxon>Lecanoromycetes</taxon>
        <taxon>OSLEUM clade</taxon>
        <taxon>Lecanoromycetidae</taxon>
        <taxon>Lecanorales</taxon>
        <taxon>Lecanorineae</taxon>
        <taxon>Stereocaulaceae</taxon>
        <taxon>Stereocaulon</taxon>
    </lineage>
</organism>
<sequence>MSLSLEKRSSEDLQDESKSNKHLNPRLDLIELMFLEANEVCHLRGIACLPSLASSRNLVLGFIVLNSDLGCRIPKDWLQRKGISMLRWSRGYRIIMMFKIEVKGKDPKASKKKLIGAAEALNQQIRNHEEGKGHAIENKRNVERNWETATGFPPRYMTAVTNLGKKFEARNILVHKTASQLARLLVEEQHPKIQNYHHLGGLLVFLYGRIVEEMAREVDAKNVQREQDRNEAGIARHFMLELFISNIEAEDKSQWASDLTVVARMLHLTKCVE</sequence>
<comment type="caution">
    <text evidence="1">The sequence shown here is derived from an EMBL/GenBank/DDBJ whole genome shotgun (WGS) entry which is preliminary data.</text>
</comment>
<keyword evidence="2" id="KW-1185">Reference proteome</keyword>
<gene>
    <name evidence="1" type="ORF">N7G274_001288</name>
</gene>
<name>A0ABR4ARI9_9LECA</name>
<proteinExistence type="predicted"/>
<accession>A0ABR4ARI9</accession>
<protein>
    <submittedName>
        <fullName evidence="1">Uncharacterized protein</fullName>
    </submittedName>
</protein>
<evidence type="ECO:0000313" key="1">
    <source>
        <dbReference type="EMBL" id="KAL2047269.1"/>
    </source>
</evidence>
<dbReference type="EMBL" id="JBEFKJ010000003">
    <property type="protein sequence ID" value="KAL2047269.1"/>
    <property type="molecule type" value="Genomic_DNA"/>
</dbReference>